<organism evidence="16 17">
    <name type="scientific">Candidatus Doudnabacteria bacterium RIFCSPLOWO2_02_FULL_48_13</name>
    <dbReference type="NCBI Taxonomy" id="1817845"/>
    <lineage>
        <taxon>Bacteria</taxon>
        <taxon>Candidatus Doudnaibacteriota</taxon>
    </lineage>
</organism>
<comment type="similarity">
    <text evidence="4 9">Belongs to the BPG-independent phosphoglycerate mutase family.</text>
</comment>
<feature type="binding site" evidence="9 13">
    <location>
        <position position="443"/>
    </location>
    <ligand>
        <name>Mn(2+)</name>
        <dbReference type="ChEBI" id="CHEBI:29035"/>
        <label>2</label>
    </ligand>
</feature>
<dbReference type="UniPathway" id="UPA00109">
    <property type="reaction ID" value="UER00186"/>
</dbReference>
<feature type="binding site" evidence="9 12">
    <location>
        <begin position="269"/>
        <end position="272"/>
    </location>
    <ligand>
        <name>substrate</name>
    </ligand>
</feature>
<dbReference type="GO" id="GO:0005829">
    <property type="term" value="C:cytosol"/>
    <property type="evidence" value="ECO:0007669"/>
    <property type="project" value="TreeGrafter"/>
</dbReference>
<dbReference type="PANTHER" id="PTHR31637:SF0">
    <property type="entry name" value="2,3-BISPHOSPHOGLYCERATE-INDEPENDENT PHOSPHOGLYCERATE MUTASE"/>
    <property type="match status" value="1"/>
</dbReference>
<comment type="function">
    <text evidence="2 9">Catalyzes the interconversion of 2-phosphoglycerate and 3-phosphoglycerate.</text>
</comment>
<evidence type="ECO:0000313" key="17">
    <source>
        <dbReference type="Proteomes" id="UP000177235"/>
    </source>
</evidence>
<dbReference type="SUPFAM" id="SSF53649">
    <property type="entry name" value="Alkaline phosphatase-like"/>
    <property type="match status" value="1"/>
</dbReference>
<dbReference type="FunFam" id="3.40.1450.10:FF:000002">
    <property type="entry name" value="2,3-bisphosphoglycerate-independent phosphoglycerate mutase"/>
    <property type="match status" value="1"/>
</dbReference>
<evidence type="ECO:0000256" key="10">
    <source>
        <dbReference type="NCBIfam" id="TIGR01307"/>
    </source>
</evidence>
<dbReference type="PANTHER" id="PTHR31637">
    <property type="entry name" value="2,3-BISPHOSPHOGLYCERATE-INDEPENDENT PHOSPHOGLYCERATE MUTASE"/>
    <property type="match status" value="1"/>
</dbReference>
<evidence type="ECO:0000256" key="8">
    <source>
        <dbReference type="ARBA" id="ARBA00023235"/>
    </source>
</evidence>
<keyword evidence="6 9" id="KW-0324">Glycolysis</keyword>
<dbReference type="HAMAP" id="MF_01038">
    <property type="entry name" value="GpmI"/>
    <property type="match status" value="1"/>
</dbReference>
<accession>A0A1F5Q8M1</accession>
<name>A0A1F5Q8M1_9BACT</name>
<evidence type="ECO:0000256" key="9">
    <source>
        <dbReference type="HAMAP-Rule" id="MF_01038"/>
    </source>
</evidence>
<comment type="subunit">
    <text evidence="9">Monomer.</text>
</comment>
<feature type="binding site" evidence="9 13">
    <location>
        <position position="402"/>
    </location>
    <ligand>
        <name>Mn(2+)</name>
        <dbReference type="ChEBI" id="CHEBI:29035"/>
        <label>1</label>
    </ligand>
</feature>
<dbReference type="SUPFAM" id="SSF64158">
    <property type="entry name" value="2,3-Bisphosphoglycerate-independent phosphoglycerate mutase, substrate-binding domain"/>
    <property type="match status" value="1"/>
</dbReference>
<feature type="domain" description="Metalloenzyme" evidence="14">
    <location>
        <begin position="12"/>
        <end position="504"/>
    </location>
</feature>
<evidence type="ECO:0000256" key="7">
    <source>
        <dbReference type="ARBA" id="ARBA00023211"/>
    </source>
</evidence>
<feature type="binding site" evidence="9 12">
    <location>
        <begin position="160"/>
        <end position="161"/>
    </location>
    <ligand>
        <name>substrate</name>
    </ligand>
</feature>
<feature type="binding site" evidence="9 13">
    <location>
        <position position="444"/>
    </location>
    <ligand>
        <name>Mn(2+)</name>
        <dbReference type="ChEBI" id="CHEBI:29035"/>
        <label>2</label>
    </ligand>
</feature>
<evidence type="ECO:0000256" key="4">
    <source>
        <dbReference type="ARBA" id="ARBA00008819"/>
    </source>
</evidence>
<sequence>MQDPLFMANFSQLVLIILDGWGWRDSSDHNPIMSARKPFFDFLYANHPHALLEAAGPAVGLPENTIGNSEVGHVTIGAGRVIDTDVVRISKAFATNQAKTNPAFQTLFDHVKKHNSTLHIKGLVSPAKVHSTSEHLYEFLKLAKDAGLKKIVIHAFTDGRDTPPQSADKYMRELEDVLAELGIGRIATVSGRYYAMDRDKNWDRIAKVEHVLFHGKSEHTHEGRPSKMIKLLHEQGKSDEHFEPMIFLDDSGKSLTVGENDGLLFFNFRPDRARQLSQKIIERSHLQNICFVTMTEYDESFQCLVAFPDEKIEQTLSSEISRAGLTQAHIAETEKYAHVTYFLNGGRQQPHPNEEFILIDSRKDIKTHNQAPEMRAREIADEAVKQINKKVNFVVLNFANADMVGHTADFDATVKAIETLDKECKRVVEAALKNNAVTVITADHGNAEISHDINVGQKHTAHTTNPVPVILVGNLQLTTETLQLKNGTLADVAPTILKLLGVKKPDSMTGKNLILRACCTAWPRHSRQSTL</sequence>
<keyword evidence="8 9" id="KW-0413">Isomerase</keyword>
<comment type="cofactor">
    <cofactor evidence="9">
        <name>Mn(2+)</name>
        <dbReference type="ChEBI" id="CHEBI:29035"/>
    </cofactor>
    <text evidence="9">Binds 2 manganese ions per subunit.</text>
</comment>
<evidence type="ECO:0000256" key="13">
    <source>
        <dbReference type="PIRSR" id="PIRSR001492-3"/>
    </source>
</evidence>
<dbReference type="Pfam" id="PF06415">
    <property type="entry name" value="iPGM_N"/>
    <property type="match status" value="1"/>
</dbReference>
<dbReference type="Pfam" id="PF01676">
    <property type="entry name" value="Metalloenzyme"/>
    <property type="match status" value="1"/>
</dbReference>
<dbReference type="GO" id="GO:0004619">
    <property type="term" value="F:phosphoglycerate mutase activity"/>
    <property type="evidence" value="ECO:0007669"/>
    <property type="project" value="UniProtKB-UniRule"/>
</dbReference>
<comment type="caution">
    <text evidence="16">The sequence shown here is derived from an EMBL/GenBank/DDBJ whole genome shotgun (WGS) entry which is preliminary data.</text>
</comment>
<dbReference type="AlphaFoldDB" id="A0A1F5Q8M1"/>
<evidence type="ECO:0000256" key="1">
    <source>
        <dbReference type="ARBA" id="ARBA00000370"/>
    </source>
</evidence>
<feature type="binding site" evidence="9 13">
    <location>
        <position position="462"/>
    </location>
    <ligand>
        <name>Mn(2+)</name>
        <dbReference type="ChEBI" id="CHEBI:29035"/>
        <label>1</label>
    </ligand>
</feature>
<feature type="domain" description="BPG-independent PGAM N-terminal" evidence="15">
    <location>
        <begin position="89"/>
        <end position="299"/>
    </location>
</feature>
<dbReference type="Gene3D" id="3.40.720.10">
    <property type="entry name" value="Alkaline Phosphatase, subunit A"/>
    <property type="match status" value="1"/>
</dbReference>
<evidence type="ECO:0000256" key="12">
    <source>
        <dbReference type="PIRSR" id="PIRSR001492-2"/>
    </source>
</evidence>
<dbReference type="Gene3D" id="3.40.1450.10">
    <property type="entry name" value="BPG-independent phosphoglycerate mutase, domain B"/>
    <property type="match status" value="1"/>
</dbReference>
<feature type="binding site" evidence="9 12">
    <location>
        <position position="198"/>
    </location>
    <ligand>
        <name>substrate</name>
    </ligand>
</feature>
<evidence type="ECO:0000259" key="15">
    <source>
        <dbReference type="Pfam" id="PF06415"/>
    </source>
</evidence>
<feature type="binding site" evidence="9 13">
    <location>
        <position position="406"/>
    </location>
    <ligand>
        <name>Mn(2+)</name>
        <dbReference type="ChEBI" id="CHEBI:29035"/>
        <label>1</label>
    </ligand>
</feature>
<feature type="active site" description="Phosphoserine intermediate" evidence="9 11">
    <location>
        <position position="69"/>
    </location>
</feature>
<protein>
    <recommendedName>
        <fullName evidence="9 10">2,3-bisphosphoglycerate-independent phosphoglycerate mutase</fullName>
        <shortName evidence="9">BPG-independent PGAM</shortName>
        <shortName evidence="9">Phosphoglyceromutase</shortName>
        <shortName evidence="9">iPGM</shortName>
        <ecNumber evidence="9 10">5.4.2.12</ecNumber>
    </recommendedName>
</protein>
<dbReference type="GO" id="GO:0006096">
    <property type="term" value="P:glycolytic process"/>
    <property type="evidence" value="ECO:0007669"/>
    <property type="project" value="UniProtKB-UniRule"/>
</dbReference>
<gene>
    <name evidence="9" type="primary">gpmI</name>
    <name evidence="16" type="ORF">A3J05_03330</name>
</gene>
<evidence type="ECO:0000313" key="16">
    <source>
        <dbReference type="EMBL" id="OGE98503.1"/>
    </source>
</evidence>
<evidence type="ECO:0000256" key="3">
    <source>
        <dbReference type="ARBA" id="ARBA00004798"/>
    </source>
</evidence>
<dbReference type="Proteomes" id="UP000177235">
    <property type="component" value="Unassembled WGS sequence"/>
</dbReference>
<dbReference type="InterPro" id="IPR017850">
    <property type="entry name" value="Alkaline_phosphatase_core_sf"/>
</dbReference>
<dbReference type="CDD" id="cd16010">
    <property type="entry name" value="iPGM"/>
    <property type="match status" value="1"/>
</dbReference>
<evidence type="ECO:0000256" key="5">
    <source>
        <dbReference type="ARBA" id="ARBA00022723"/>
    </source>
</evidence>
<comment type="pathway">
    <text evidence="3 9">Carbohydrate degradation; glycolysis; pyruvate from D-glyceraldehyde 3-phosphate: step 3/5.</text>
</comment>
<reference evidence="16 17" key="1">
    <citation type="journal article" date="2016" name="Nat. Commun.">
        <title>Thousands of microbial genomes shed light on interconnected biogeochemical processes in an aquifer system.</title>
        <authorList>
            <person name="Anantharaman K."/>
            <person name="Brown C.T."/>
            <person name="Hug L.A."/>
            <person name="Sharon I."/>
            <person name="Castelle C.J."/>
            <person name="Probst A.J."/>
            <person name="Thomas B.C."/>
            <person name="Singh A."/>
            <person name="Wilkins M.J."/>
            <person name="Karaoz U."/>
            <person name="Brodie E.L."/>
            <person name="Williams K.H."/>
            <person name="Hubbard S.S."/>
            <person name="Banfield J.F."/>
        </authorList>
    </citation>
    <scope>NUCLEOTIDE SEQUENCE [LARGE SCALE GENOMIC DNA]</scope>
</reference>
<keyword evidence="7 9" id="KW-0464">Manganese</keyword>
<evidence type="ECO:0000256" key="11">
    <source>
        <dbReference type="PIRSR" id="PIRSR001492-1"/>
    </source>
</evidence>
<proteinExistence type="inferred from homology"/>
<feature type="binding site" evidence="9 13">
    <location>
        <position position="69"/>
    </location>
    <ligand>
        <name>Mn(2+)</name>
        <dbReference type="ChEBI" id="CHEBI:29035"/>
        <label>2</label>
    </ligand>
</feature>
<dbReference type="GO" id="GO:0006007">
    <property type="term" value="P:glucose catabolic process"/>
    <property type="evidence" value="ECO:0007669"/>
    <property type="project" value="InterPro"/>
</dbReference>
<dbReference type="PIRSF" id="PIRSF001492">
    <property type="entry name" value="IPGAM"/>
    <property type="match status" value="1"/>
</dbReference>
<dbReference type="InterPro" id="IPR005995">
    <property type="entry name" value="Pgm_bpd_ind"/>
</dbReference>
<keyword evidence="5 9" id="KW-0479">Metal-binding</keyword>
<feature type="binding site" evidence="9 13">
    <location>
        <position position="19"/>
    </location>
    <ligand>
        <name>Mn(2+)</name>
        <dbReference type="ChEBI" id="CHEBI:29035"/>
        <label>2</label>
    </ligand>
</feature>
<feature type="binding site" evidence="9 12">
    <location>
        <position position="130"/>
    </location>
    <ligand>
        <name>substrate</name>
    </ligand>
</feature>
<dbReference type="EMBL" id="MFFF01000031">
    <property type="protein sequence ID" value="OGE98503.1"/>
    <property type="molecule type" value="Genomic_DNA"/>
</dbReference>
<dbReference type="EC" id="5.4.2.12" evidence="9 10"/>
<feature type="binding site" evidence="9 12">
    <location>
        <position position="192"/>
    </location>
    <ligand>
        <name>substrate</name>
    </ligand>
</feature>
<comment type="catalytic activity">
    <reaction evidence="1 9">
        <text>(2R)-2-phosphoglycerate = (2R)-3-phosphoglycerate</text>
        <dbReference type="Rhea" id="RHEA:15901"/>
        <dbReference type="ChEBI" id="CHEBI:58272"/>
        <dbReference type="ChEBI" id="CHEBI:58289"/>
        <dbReference type="EC" id="5.4.2.12"/>
    </reaction>
</comment>
<dbReference type="NCBIfam" id="TIGR01307">
    <property type="entry name" value="pgm_bpd_ind"/>
    <property type="match status" value="1"/>
</dbReference>
<evidence type="ECO:0000256" key="2">
    <source>
        <dbReference type="ARBA" id="ARBA00002315"/>
    </source>
</evidence>
<dbReference type="InterPro" id="IPR006124">
    <property type="entry name" value="Metalloenzyme"/>
</dbReference>
<feature type="binding site" evidence="9 12">
    <location>
        <position position="335"/>
    </location>
    <ligand>
        <name>substrate</name>
    </ligand>
</feature>
<evidence type="ECO:0000259" key="14">
    <source>
        <dbReference type="Pfam" id="PF01676"/>
    </source>
</evidence>
<evidence type="ECO:0000256" key="6">
    <source>
        <dbReference type="ARBA" id="ARBA00023152"/>
    </source>
</evidence>
<dbReference type="InterPro" id="IPR011258">
    <property type="entry name" value="BPG-indep_PGM_N"/>
</dbReference>
<dbReference type="GO" id="GO:0030145">
    <property type="term" value="F:manganese ion binding"/>
    <property type="evidence" value="ECO:0007669"/>
    <property type="project" value="UniProtKB-UniRule"/>
</dbReference>
<dbReference type="InterPro" id="IPR036646">
    <property type="entry name" value="PGAM_B_sf"/>
</dbReference>